<keyword evidence="8 11" id="KW-0472">Membrane</keyword>
<feature type="transmembrane region" description="Helical" evidence="11">
    <location>
        <begin position="21"/>
        <end position="45"/>
    </location>
</feature>
<feature type="transmembrane region" description="Helical" evidence="11">
    <location>
        <begin position="298"/>
        <end position="316"/>
    </location>
</feature>
<name>A0A3D8STE5_9HELO</name>
<evidence type="ECO:0000256" key="4">
    <source>
        <dbReference type="ARBA" id="ARBA00022692"/>
    </source>
</evidence>
<keyword evidence="4 11" id="KW-0812">Transmembrane</keyword>
<keyword evidence="14" id="KW-1185">Reference proteome</keyword>
<dbReference type="InterPro" id="IPR003675">
    <property type="entry name" value="Rce1/LyrA-like_dom"/>
</dbReference>
<dbReference type="PANTHER" id="PTHR13046">
    <property type="entry name" value="PROTEASE U48 CAAX PRENYL PROTEASE RCE1"/>
    <property type="match status" value="1"/>
</dbReference>
<keyword evidence="7 11" id="KW-1133">Transmembrane helix</keyword>
<evidence type="ECO:0000256" key="2">
    <source>
        <dbReference type="ARBA" id="ARBA00006897"/>
    </source>
</evidence>
<dbReference type="GO" id="GO:0004222">
    <property type="term" value="F:metalloendopeptidase activity"/>
    <property type="evidence" value="ECO:0007669"/>
    <property type="project" value="InterPro"/>
</dbReference>
<evidence type="ECO:0000256" key="7">
    <source>
        <dbReference type="ARBA" id="ARBA00022989"/>
    </source>
</evidence>
<dbReference type="EC" id="3.4.26.1" evidence="10"/>
<feature type="transmembrane region" description="Helical" evidence="11">
    <location>
        <begin position="65"/>
        <end position="85"/>
    </location>
</feature>
<evidence type="ECO:0000256" key="9">
    <source>
        <dbReference type="ARBA" id="ARBA00047280"/>
    </source>
</evidence>
<dbReference type="Pfam" id="PF02517">
    <property type="entry name" value="Rce1-like"/>
    <property type="match status" value="1"/>
</dbReference>
<reference evidence="13 14" key="1">
    <citation type="journal article" date="2018" name="IMA Fungus">
        <title>IMA Genome-F 9: Draft genome sequence of Annulohypoxylon stygium, Aspergillus mulundensis, Berkeleyomyces basicola (syn. Thielaviopsis basicola), Ceratocystis smalleyi, two Cercospora beticola strains, Coleophoma cylindrospora, Fusarium fracticaudum, Phialophora cf. hyalina, and Morchella septimelata.</title>
        <authorList>
            <person name="Wingfield B.D."/>
            <person name="Bills G.F."/>
            <person name="Dong Y."/>
            <person name="Huang W."/>
            <person name="Nel W.J."/>
            <person name="Swalarsk-Parry B.S."/>
            <person name="Vaghefi N."/>
            <person name="Wilken P.M."/>
            <person name="An Z."/>
            <person name="de Beer Z.W."/>
            <person name="De Vos L."/>
            <person name="Chen L."/>
            <person name="Duong T.A."/>
            <person name="Gao Y."/>
            <person name="Hammerbacher A."/>
            <person name="Kikkert J.R."/>
            <person name="Li Y."/>
            <person name="Li H."/>
            <person name="Li K."/>
            <person name="Li Q."/>
            <person name="Liu X."/>
            <person name="Ma X."/>
            <person name="Naidoo K."/>
            <person name="Pethybridge S.J."/>
            <person name="Sun J."/>
            <person name="Steenkamp E.T."/>
            <person name="van der Nest M.A."/>
            <person name="van Wyk S."/>
            <person name="Wingfield M.J."/>
            <person name="Xiong C."/>
            <person name="Yue Q."/>
            <person name="Zhang X."/>
        </authorList>
    </citation>
    <scope>NUCLEOTIDE SEQUENCE [LARGE SCALE GENOMIC DNA]</scope>
    <source>
        <strain evidence="13 14">BP6252</strain>
    </source>
</reference>
<keyword evidence="3" id="KW-0645">Protease</keyword>
<evidence type="ECO:0000256" key="1">
    <source>
        <dbReference type="ARBA" id="ARBA00004477"/>
    </source>
</evidence>
<evidence type="ECO:0000256" key="6">
    <source>
        <dbReference type="ARBA" id="ARBA00022824"/>
    </source>
</evidence>
<evidence type="ECO:0000313" key="14">
    <source>
        <dbReference type="Proteomes" id="UP000256645"/>
    </source>
</evidence>
<dbReference type="GO" id="GO:0005789">
    <property type="term" value="C:endoplasmic reticulum membrane"/>
    <property type="evidence" value="ECO:0007669"/>
    <property type="project" value="UniProtKB-SubCell"/>
</dbReference>
<feature type="domain" description="CAAX prenyl protease 2/Lysostaphin resistance protein A-like" evidence="12">
    <location>
        <begin position="151"/>
        <end position="258"/>
    </location>
</feature>
<feature type="transmembrane region" description="Helical" evidence="11">
    <location>
        <begin position="97"/>
        <end position="121"/>
    </location>
</feature>
<evidence type="ECO:0000256" key="3">
    <source>
        <dbReference type="ARBA" id="ARBA00022670"/>
    </source>
</evidence>
<evidence type="ECO:0000256" key="8">
    <source>
        <dbReference type="ARBA" id="ARBA00023136"/>
    </source>
</evidence>
<evidence type="ECO:0000256" key="5">
    <source>
        <dbReference type="ARBA" id="ARBA00022801"/>
    </source>
</evidence>
<feature type="transmembrane region" description="Helical" evidence="11">
    <location>
        <begin position="243"/>
        <end position="260"/>
    </location>
</feature>
<dbReference type="OrthoDB" id="271604at2759"/>
<dbReference type="PANTHER" id="PTHR13046:SF0">
    <property type="entry name" value="CAAX PRENYL PROTEASE 2"/>
    <property type="match status" value="1"/>
</dbReference>
<keyword evidence="5" id="KW-0378">Hydrolase</keyword>
<dbReference type="Proteomes" id="UP000256645">
    <property type="component" value="Unassembled WGS sequence"/>
</dbReference>
<dbReference type="GO" id="GO:0071586">
    <property type="term" value="P:CAAX-box protein processing"/>
    <property type="evidence" value="ECO:0007669"/>
    <property type="project" value="InterPro"/>
</dbReference>
<dbReference type="EMBL" id="PDLM01000001">
    <property type="protein sequence ID" value="RDW89441.1"/>
    <property type="molecule type" value="Genomic_DNA"/>
</dbReference>
<gene>
    <name evidence="13" type="ORF">BP6252_01473</name>
</gene>
<protein>
    <recommendedName>
        <fullName evidence="10">intramembrane prenyl-peptidase Rce1</fullName>
        <ecNumber evidence="10">3.4.26.1</ecNumber>
    </recommendedName>
</protein>
<evidence type="ECO:0000259" key="12">
    <source>
        <dbReference type="Pfam" id="PF02517"/>
    </source>
</evidence>
<accession>A0A3D8STE5</accession>
<dbReference type="InterPro" id="IPR039731">
    <property type="entry name" value="Rce1"/>
</dbReference>
<sequence length="333" mass="36874">MAPTLFSRLRTYVSGEEPKPPAITSNVAIALLVLYTLIYVVPFYLSASTRPSPQLSRDAPSVIRARIRSVVTSCLLCSLSTFIILSSMAEGTPIKAIHLLGYFPIGIIEAVKTVALTAILFTGPLFEAGIVEGGWRDWIHLRGLDEIISGWIGWRNIIAGPITEEVLFRSASVPLLLLSETSNFTTIFLTPITFGLAHIHHFYEFRITHPHTPVIGALLRSLLQLTYTTLFGGYATFLYLRTGSLLSVILVHAFCNWMGFPRFWGRLSGPETIIGSDFGDGKKHDGELRSSGTPELSIMWTVAYYILLVIGAVSWWKLLWPLTESDLALTKFG</sequence>
<comment type="caution">
    <text evidence="13">The sequence shown here is derived from an EMBL/GenBank/DDBJ whole genome shotgun (WGS) entry which is preliminary data.</text>
</comment>
<comment type="subcellular location">
    <subcellularLocation>
        <location evidence="1">Endoplasmic reticulum membrane</location>
        <topology evidence="1">Multi-pass membrane protein</topology>
    </subcellularLocation>
</comment>
<dbReference type="AlphaFoldDB" id="A0A3D8STE5"/>
<evidence type="ECO:0000256" key="10">
    <source>
        <dbReference type="ARBA" id="ARBA00049729"/>
    </source>
</evidence>
<evidence type="ECO:0000313" key="13">
    <source>
        <dbReference type="EMBL" id="RDW89441.1"/>
    </source>
</evidence>
<evidence type="ECO:0000256" key="11">
    <source>
        <dbReference type="SAM" id="Phobius"/>
    </source>
</evidence>
<dbReference type="STRING" id="1849047.A0A3D8STE5"/>
<keyword evidence="6" id="KW-0256">Endoplasmic reticulum</keyword>
<organism evidence="13 14">
    <name type="scientific">Coleophoma cylindrospora</name>
    <dbReference type="NCBI Taxonomy" id="1849047"/>
    <lineage>
        <taxon>Eukaryota</taxon>
        <taxon>Fungi</taxon>
        <taxon>Dikarya</taxon>
        <taxon>Ascomycota</taxon>
        <taxon>Pezizomycotina</taxon>
        <taxon>Leotiomycetes</taxon>
        <taxon>Helotiales</taxon>
        <taxon>Dermateaceae</taxon>
        <taxon>Coleophoma</taxon>
    </lineage>
</organism>
<comment type="catalytic activity">
    <reaction evidence="9">
        <text>Hydrolyzes the peptide bond -P2-(S-farnesyl or geranylgeranyl)C-P1'-P2'-P3'-COOH where P1' and P2' are amino acids with aliphatic sidechains and P3' is any C-terminal residue.</text>
        <dbReference type="EC" id="3.4.26.1"/>
    </reaction>
</comment>
<proteinExistence type="inferred from homology"/>
<comment type="similarity">
    <text evidence="2">Belongs to the peptidase U48 family.</text>
</comment>